<dbReference type="PROSITE" id="PS50234">
    <property type="entry name" value="VWFA"/>
    <property type="match status" value="1"/>
</dbReference>
<dbReference type="SUPFAM" id="SSF53300">
    <property type="entry name" value="vWA-like"/>
    <property type="match status" value="1"/>
</dbReference>
<dbReference type="STRING" id="768710.DesyoDRAFT_2360"/>
<evidence type="ECO:0000313" key="3">
    <source>
        <dbReference type="EMBL" id="EHQ89440.1"/>
    </source>
</evidence>
<keyword evidence="1" id="KW-0812">Transmembrane</keyword>
<accession>H5XUY8</accession>
<reference evidence="3 4" key="1">
    <citation type="submission" date="2011-11" db="EMBL/GenBank/DDBJ databases">
        <title>The Noncontiguous Finished genome of Desulfosporosinus youngiae DSM 17734.</title>
        <authorList>
            <consortium name="US DOE Joint Genome Institute (JGI-PGF)"/>
            <person name="Lucas S."/>
            <person name="Han J."/>
            <person name="Lapidus A."/>
            <person name="Cheng J.-F."/>
            <person name="Goodwin L."/>
            <person name="Pitluck S."/>
            <person name="Peters L."/>
            <person name="Ovchinnikova G."/>
            <person name="Lu M."/>
            <person name="Land M.L."/>
            <person name="Hauser L."/>
            <person name="Pester M."/>
            <person name="Spring S."/>
            <person name="Ollivier B."/>
            <person name="Rattei T."/>
            <person name="Klenk H.-P."/>
            <person name="Wagner M."/>
            <person name="Loy A."/>
            <person name="Woyke T.J."/>
        </authorList>
    </citation>
    <scope>NUCLEOTIDE SEQUENCE [LARGE SCALE GENOMIC DNA]</scope>
    <source>
        <strain evidence="3 4">DSM 17734</strain>
    </source>
</reference>
<organism evidence="3 4">
    <name type="scientific">Desulfosporosinus youngiae DSM 17734</name>
    <dbReference type="NCBI Taxonomy" id="768710"/>
    <lineage>
        <taxon>Bacteria</taxon>
        <taxon>Bacillati</taxon>
        <taxon>Bacillota</taxon>
        <taxon>Clostridia</taxon>
        <taxon>Eubacteriales</taxon>
        <taxon>Desulfitobacteriaceae</taxon>
        <taxon>Desulfosporosinus</taxon>
    </lineage>
</organism>
<dbReference type="HOGENOM" id="CLU_796269_0_0_9"/>
<proteinExistence type="predicted"/>
<dbReference type="EMBL" id="CM001441">
    <property type="protein sequence ID" value="EHQ89440.1"/>
    <property type="molecule type" value="Genomic_DNA"/>
</dbReference>
<evidence type="ECO:0000259" key="2">
    <source>
        <dbReference type="PROSITE" id="PS50234"/>
    </source>
</evidence>
<dbReference type="eggNOG" id="COG2304">
    <property type="taxonomic scope" value="Bacteria"/>
</dbReference>
<keyword evidence="1" id="KW-0472">Membrane</keyword>
<dbReference type="InterPro" id="IPR002035">
    <property type="entry name" value="VWF_A"/>
</dbReference>
<dbReference type="RefSeq" id="WP_007783123.1">
    <property type="nucleotide sequence ID" value="NZ_CM001441.1"/>
</dbReference>
<dbReference type="Gene3D" id="3.40.50.410">
    <property type="entry name" value="von Willebrand factor, type A domain"/>
    <property type="match status" value="1"/>
</dbReference>
<evidence type="ECO:0000256" key="1">
    <source>
        <dbReference type="SAM" id="Phobius"/>
    </source>
</evidence>
<feature type="transmembrane region" description="Helical" evidence="1">
    <location>
        <begin position="319"/>
        <end position="343"/>
    </location>
</feature>
<gene>
    <name evidence="3" type="ORF">DesyoDRAFT_2360</name>
</gene>
<protein>
    <submittedName>
        <fullName evidence="3">von Willebrand factor type A-like protein</fullName>
    </submittedName>
</protein>
<dbReference type="Proteomes" id="UP000005104">
    <property type="component" value="Chromosome"/>
</dbReference>
<dbReference type="InterPro" id="IPR036465">
    <property type="entry name" value="vWFA_dom_sf"/>
</dbReference>
<sequence>MLLILTVLIAAGVSRAAGDSKLRITQVESNLPDLRLFLQLDNVNMNNSKLEKNLSIKINDTPVQITDIQPVRKGNKVIENTAYLFLVDTSASVPNYSSEVRSILEGLFGFVSAKDKVAVFSVSSKLQPVKDFMSNASSDMVTKTLGNALSLDARTGIYLYSGIREAYDQGRAASDIPSRRVIVLITDGGVEGDCLSCDDLKNYLDVDRLPVYTLILNQQASADEDFKNAADQIAQKSGGQAFAGRSGTELFAQFKASQENVCVLKLSCDYFKPLNLQANLTVSLPGDEGEIKQTAKFTATPAPENTAGLNDRQNLRKSYYGVIVILLPMILGLFITLAIGWVLMTKGEQSL</sequence>
<feature type="domain" description="VWFA" evidence="2">
    <location>
        <begin position="82"/>
        <end position="274"/>
    </location>
</feature>
<dbReference type="Pfam" id="PF00092">
    <property type="entry name" value="VWA"/>
    <property type="match status" value="1"/>
</dbReference>
<name>H5XUY8_9FIRM</name>
<keyword evidence="4" id="KW-1185">Reference proteome</keyword>
<dbReference type="CDD" id="cd00198">
    <property type="entry name" value="vWFA"/>
    <property type="match status" value="1"/>
</dbReference>
<dbReference type="AlphaFoldDB" id="H5XUY8"/>
<keyword evidence="1" id="KW-1133">Transmembrane helix</keyword>
<evidence type="ECO:0000313" key="4">
    <source>
        <dbReference type="Proteomes" id="UP000005104"/>
    </source>
</evidence>